<feature type="binding site" evidence="7">
    <location>
        <position position="140"/>
    </location>
    <ligand>
        <name>substrate</name>
    </ligand>
</feature>
<dbReference type="PANTHER" id="PTHR21087">
    <property type="entry name" value="SHIKIMATE KINASE"/>
    <property type="match status" value="1"/>
</dbReference>
<dbReference type="Proteomes" id="UP000886740">
    <property type="component" value="Unassembled WGS sequence"/>
</dbReference>
<keyword evidence="4 7" id="KW-0418">Kinase</keyword>
<feature type="binding site" evidence="7">
    <location>
        <position position="57"/>
    </location>
    <ligand>
        <name>substrate</name>
    </ligand>
</feature>
<dbReference type="GO" id="GO:0005524">
    <property type="term" value="F:ATP binding"/>
    <property type="evidence" value="ECO:0007669"/>
    <property type="project" value="UniProtKB-UniRule"/>
</dbReference>
<dbReference type="GO" id="GO:0008652">
    <property type="term" value="P:amino acid biosynthetic process"/>
    <property type="evidence" value="ECO:0007669"/>
    <property type="project" value="UniProtKB-KW"/>
</dbReference>
<dbReference type="InterPro" id="IPR000623">
    <property type="entry name" value="Shikimate_kinase/TSH1"/>
</dbReference>
<dbReference type="EMBL" id="DXEL01000055">
    <property type="protein sequence ID" value="HIX74974.1"/>
    <property type="molecule type" value="Genomic_DNA"/>
</dbReference>
<evidence type="ECO:0000256" key="5">
    <source>
        <dbReference type="ARBA" id="ARBA00022840"/>
    </source>
</evidence>
<sequence>MRRVFLVGYMGAGKTTVGRLLAKRAGLTFIDLDHYIESRFHKAVPAIFAEKGEAAFRDMERRMLHEVAEFEDVLVSTGGGAPCFFDNMAFMNTHGTTVYLKVSVEELANRLEVCKQNRPVLKNRSGEELRAFIRENLEKRLPFYSQASVIFDAEKMLTEHDAREIAEALRERLALEKATE</sequence>
<dbReference type="GO" id="GO:0005829">
    <property type="term" value="C:cytosol"/>
    <property type="evidence" value="ECO:0007669"/>
    <property type="project" value="TreeGrafter"/>
</dbReference>
<dbReference type="HAMAP" id="MF_00109">
    <property type="entry name" value="Shikimate_kinase"/>
    <property type="match status" value="1"/>
</dbReference>
<comment type="pathway">
    <text evidence="7">Metabolic intermediate biosynthesis; chorismate biosynthesis; chorismate from D-erythrose 4-phosphate and phosphoenolpyruvate: step 5/7.</text>
</comment>
<dbReference type="EC" id="2.7.1.71" evidence="7"/>
<evidence type="ECO:0000256" key="3">
    <source>
        <dbReference type="ARBA" id="ARBA00022741"/>
    </source>
</evidence>
<evidence type="ECO:0000256" key="2">
    <source>
        <dbReference type="ARBA" id="ARBA00022679"/>
    </source>
</evidence>
<keyword evidence="7" id="KW-0479">Metal-binding</keyword>
<comment type="subcellular location">
    <subcellularLocation>
        <location evidence="7">Cytoplasm</location>
    </subcellularLocation>
</comment>
<keyword evidence="1 7" id="KW-0028">Amino-acid biosynthesis</keyword>
<evidence type="ECO:0000256" key="6">
    <source>
        <dbReference type="ARBA" id="ARBA00023141"/>
    </source>
</evidence>
<feature type="binding site" evidence="7">
    <location>
        <position position="118"/>
    </location>
    <ligand>
        <name>ATP</name>
        <dbReference type="ChEBI" id="CHEBI:30616"/>
    </ligand>
</feature>
<comment type="cofactor">
    <cofactor evidence="7">
        <name>Mg(2+)</name>
        <dbReference type="ChEBI" id="CHEBI:18420"/>
    </cofactor>
    <text evidence="7">Binds 1 Mg(2+) ion per subunit.</text>
</comment>
<keyword evidence="7" id="KW-0963">Cytoplasm</keyword>
<feature type="binding site" evidence="7">
    <location>
        <position position="33"/>
    </location>
    <ligand>
        <name>substrate</name>
    </ligand>
</feature>
<dbReference type="AlphaFoldDB" id="A0A9D1X946"/>
<keyword evidence="3 7" id="KW-0547">Nucleotide-binding</keyword>
<comment type="catalytic activity">
    <reaction evidence="7">
        <text>shikimate + ATP = 3-phosphoshikimate + ADP + H(+)</text>
        <dbReference type="Rhea" id="RHEA:13121"/>
        <dbReference type="ChEBI" id="CHEBI:15378"/>
        <dbReference type="ChEBI" id="CHEBI:30616"/>
        <dbReference type="ChEBI" id="CHEBI:36208"/>
        <dbReference type="ChEBI" id="CHEBI:145989"/>
        <dbReference type="ChEBI" id="CHEBI:456216"/>
        <dbReference type="EC" id="2.7.1.71"/>
    </reaction>
</comment>
<dbReference type="SUPFAM" id="SSF52540">
    <property type="entry name" value="P-loop containing nucleoside triphosphate hydrolases"/>
    <property type="match status" value="1"/>
</dbReference>
<reference evidence="8" key="2">
    <citation type="submission" date="2021-04" db="EMBL/GenBank/DDBJ databases">
        <authorList>
            <person name="Gilroy R."/>
        </authorList>
    </citation>
    <scope>NUCLEOTIDE SEQUENCE</scope>
    <source>
        <strain evidence="8">ChiGjej6B6-14162</strain>
    </source>
</reference>
<evidence type="ECO:0000256" key="1">
    <source>
        <dbReference type="ARBA" id="ARBA00022605"/>
    </source>
</evidence>
<dbReference type="PANTHER" id="PTHR21087:SF16">
    <property type="entry name" value="SHIKIMATE KINASE 1, CHLOROPLASTIC"/>
    <property type="match status" value="1"/>
</dbReference>
<comment type="function">
    <text evidence="7">Catalyzes the specific phosphorylation of the 3-hydroxyl group of shikimic acid using ATP as a cosubstrate.</text>
</comment>
<evidence type="ECO:0000256" key="4">
    <source>
        <dbReference type="ARBA" id="ARBA00022777"/>
    </source>
</evidence>
<dbReference type="PRINTS" id="PR01100">
    <property type="entry name" value="SHIKIMTKNASE"/>
</dbReference>
<dbReference type="GO" id="GO:0009073">
    <property type="term" value="P:aromatic amino acid family biosynthetic process"/>
    <property type="evidence" value="ECO:0007669"/>
    <property type="project" value="UniProtKB-KW"/>
</dbReference>
<organism evidence="8 9">
    <name type="scientific">Candidatus Parabacteroides intestinipullorum</name>
    <dbReference type="NCBI Taxonomy" id="2838723"/>
    <lineage>
        <taxon>Bacteria</taxon>
        <taxon>Pseudomonadati</taxon>
        <taxon>Bacteroidota</taxon>
        <taxon>Bacteroidia</taxon>
        <taxon>Bacteroidales</taxon>
        <taxon>Tannerellaceae</taxon>
        <taxon>Parabacteroides</taxon>
    </lineage>
</organism>
<comment type="caution">
    <text evidence="8">The sequence shown here is derived from an EMBL/GenBank/DDBJ whole genome shotgun (WGS) entry which is preliminary data.</text>
</comment>
<feature type="binding site" evidence="7">
    <location>
        <position position="15"/>
    </location>
    <ligand>
        <name>Mg(2+)</name>
        <dbReference type="ChEBI" id="CHEBI:18420"/>
    </ligand>
</feature>
<accession>A0A9D1X946</accession>
<dbReference type="Gene3D" id="3.40.50.300">
    <property type="entry name" value="P-loop containing nucleotide triphosphate hydrolases"/>
    <property type="match status" value="1"/>
</dbReference>
<dbReference type="GO" id="GO:0009423">
    <property type="term" value="P:chorismate biosynthetic process"/>
    <property type="evidence" value="ECO:0007669"/>
    <property type="project" value="UniProtKB-UniRule"/>
</dbReference>
<feature type="binding site" evidence="7">
    <location>
        <begin position="11"/>
        <end position="16"/>
    </location>
    <ligand>
        <name>ATP</name>
        <dbReference type="ChEBI" id="CHEBI:30616"/>
    </ligand>
</feature>
<dbReference type="Pfam" id="PF01202">
    <property type="entry name" value="SKI"/>
    <property type="match status" value="1"/>
</dbReference>
<comment type="similarity">
    <text evidence="7">Belongs to the shikimate kinase family.</text>
</comment>
<feature type="binding site" evidence="7">
    <location>
        <position position="79"/>
    </location>
    <ligand>
        <name>substrate</name>
    </ligand>
</feature>
<keyword evidence="7" id="KW-0460">Magnesium</keyword>
<evidence type="ECO:0000313" key="8">
    <source>
        <dbReference type="EMBL" id="HIX74974.1"/>
    </source>
</evidence>
<keyword evidence="5 7" id="KW-0067">ATP-binding</keyword>
<proteinExistence type="inferred from homology"/>
<gene>
    <name evidence="7" type="primary">aroK</name>
    <name evidence="8" type="ORF">H9977_08095</name>
</gene>
<dbReference type="GO" id="GO:0000287">
    <property type="term" value="F:magnesium ion binding"/>
    <property type="evidence" value="ECO:0007669"/>
    <property type="project" value="UniProtKB-UniRule"/>
</dbReference>
<protein>
    <recommendedName>
        <fullName evidence="7">Shikimate kinase</fullName>
        <shortName evidence="7">SK</shortName>
        <ecNumber evidence="7">2.7.1.71</ecNumber>
    </recommendedName>
</protein>
<reference evidence="8" key="1">
    <citation type="journal article" date="2021" name="PeerJ">
        <title>Extensive microbial diversity within the chicken gut microbiome revealed by metagenomics and culture.</title>
        <authorList>
            <person name="Gilroy R."/>
            <person name="Ravi A."/>
            <person name="Getino M."/>
            <person name="Pursley I."/>
            <person name="Horton D.L."/>
            <person name="Alikhan N.F."/>
            <person name="Baker D."/>
            <person name="Gharbi K."/>
            <person name="Hall N."/>
            <person name="Watson M."/>
            <person name="Adriaenssens E.M."/>
            <person name="Foster-Nyarko E."/>
            <person name="Jarju S."/>
            <person name="Secka A."/>
            <person name="Antonio M."/>
            <person name="Oren A."/>
            <person name="Chaudhuri R.R."/>
            <person name="La Ragione R."/>
            <person name="Hildebrand F."/>
            <person name="Pallen M.J."/>
        </authorList>
    </citation>
    <scope>NUCLEOTIDE SEQUENCE</scope>
    <source>
        <strain evidence="8">ChiGjej6B6-14162</strain>
    </source>
</reference>
<dbReference type="CDD" id="cd00464">
    <property type="entry name" value="SK"/>
    <property type="match status" value="1"/>
</dbReference>
<keyword evidence="6 7" id="KW-0057">Aromatic amino acid biosynthesis</keyword>
<comment type="caution">
    <text evidence="7">Lacks conserved residue(s) required for the propagation of feature annotation.</text>
</comment>
<evidence type="ECO:0000313" key="9">
    <source>
        <dbReference type="Proteomes" id="UP000886740"/>
    </source>
</evidence>
<name>A0A9D1X946_9BACT</name>
<comment type="subunit">
    <text evidence="7">Monomer.</text>
</comment>
<keyword evidence="2 7" id="KW-0808">Transferase</keyword>
<dbReference type="NCBIfam" id="NF010555">
    <property type="entry name" value="PRK13949.1"/>
    <property type="match status" value="1"/>
</dbReference>
<evidence type="ECO:0000256" key="7">
    <source>
        <dbReference type="HAMAP-Rule" id="MF_00109"/>
    </source>
</evidence>
<dbReference type="InterPro" id="IPR027417">
    <property type="entry name" value="P-loop_NTPase"/>
</dbReference>
<dbReference type="InterPro" id="IPR031322">
    <property type="entry name" value="Shikimate/glucono_kinase"/>
</dbReference>
<dbReference type="GO" id="GO:0004765">
    <property type="term" value="F:shikimate kinase activity"/>
    <property type="evidence" value="ECO:0007669"/>
    <property type="project" value="UniProtKB-UniRule"/>
</dbReference>